<proteinExistence type="predicted"/>
<evidence type="ECO:0000313" key="2">
    <source>
        <dbReference type="Proteomes" id="UP000092634"/>
    </source>
</evidence>
<dbReference type="Pfam" id="PF05936">
    <property type="entry name" value="T6SS_VasE"/>
    <property type="match status" value="1"/>
</dbReference>
<dbReference type="EMBL" id="MAQB02000001">
    <property type="protein sequence ID" value="OFJ48280.1"/>
    <property type="molecule type" value="Genomic_DNA"/>
</dbReference>
<sequence>MSISLKVLWAEGLTLDAQHFQQLDLYHEARLRHIASAINPYTWGVQLARWSIEGVPSNTLYAQALTLIFKDGEIYQAPLSDELPLAIDLGKLPADEQSFVFYAALPVVKVHGGNLASGEVRYDDTRYAPFDAQTLDLYTDALSTNVSYMRKKLRLLSHLDMRDAYDCIPLVKVRRKEDSTFEIDPTFMAPSLSVDVDPAMREMLRGLLGKLSAKAEALYRLQRQPRGNAIEAHSGDVSSFWMLSTVSAANASLAHCAKSGHCHPERLFDKLMVLAGGLMAFSRKYSVSDLPAYDHENPAPGFDALNAIICELLDTVVSSRYVVIPLSFDKEQGPYHQGKIDATLIDRKAGLYLAVTANMPALNLVAEVPRQLKIASPHDIEALIRSALPGLQLVHMAQVPMEVPVRPNAYYFSIDNRGELCEAMMKAQAIAIYAPSTFTELRMELFAITD</sequence>
<dbReference type="AlphaFoldDB" id="A0A1E8PQX3"/>
<dbReference type="InterPro" id="IPR010263">
    <property type="entry name" value="T6SS_TssK"/>
</dbReference>
<gene>
    <name evidence="1" type="ORF">BA896_004130</name>
</gene>
<dbReference type="Proteomes" id="UP000092634">
    <property type="component" value="Unassembled WGS sequence"/>
</dbReference>
<accession>A0A1E8PQX3</accession>
<comment type="caution">
    <text evidence="1">The sequence shown here is derived from an EMBL/GenBank/DDBJ whole genome shotgun (WGS) entry which is preliminary data.</text>
</comment>
<reference evidence="1 2" key="1">
    <citation type="submission" date="2016-10" db="EMBL/GenBank/DDBJ databases">
        <title>Updated version of Genome Assembly of Janthinobacterium lividum ERGS5:01.</title>
        <authorList>
            <person name="Kumar R."/>
            <person name="Acharya V."/>
            <person name="Singh D."/>
        </authorList>
    </citation>
    <scope>NUCLEOTIDE SEQUENCE [LARGE SCALE GENOMIC DNA]</scope>
    <source>
        <strain evidence="1 2">ERGS5:01</strain>
    </source>
</reference>
<organism evidence="1 2">
    <name type="scientific">Janthinobacterium lividum</name>
    <dbReference type="NCBI Taxonomy" id="29581"/>
    <lineage>
        <taxon>Bacteria</taxon>
        <taxon>Pseudomonadati</taxon>
        <taxon>Pseudomonadota</taxon>
        <taxon>Betaproteobacteria</taxon>
        <taxon>Burkholderiales</taxon>
        <taxon>Oxalobacteraceae</taxon>
        <taxon>Janthinobacterium</taxon>
    </lineage>
</organism>
<dbReference type="PANTHER" id="PTHR35566:SF1">
    <property type="entry name" value="TYPE VI SECRETION SYSTEM BASEPLATE COMPONENT TSSK1"/>
    <property type="match status" value="1"/>
</dbReference>
<dbReference type="NCBIfam" id="TIGR03353">
    <property type="entry name" value="VI_chp_4"/>
    <property type="match status" value="1"/>
</dbReference>
<dbReference type="PANTHER" id="PTHR35566">
    <property type="entry name" value="BLR3599 PROTEIN"/>
    <property type="match status" value="1"/>
</dbReference>
<protein>
    <submittedName>
        <fullName evidence="1">Type VI secretion system-associated protein</fullName>
    </submittedName>
</protein>
<name>A0A1E8PQX3_9BURK</name>
<evidence type="ECO:0000313" key="1">
    <source>
        <dbReference type="EMBL" id="OFJ48280.1"/>
    </source>
</evidence>